<evidence type="ECO:0000256" key="2">
    <source>
        <dbReference type="ARBA" id="ARBA00022428"/>
    </source>
</evidence>
<keyword evidence="4 8" id="KW-0808">Transferase</keyword>
<proteinExistence type="inferred from homology"/>
<evidence type="ECO:0000256" key="9">
    <source>
        <dbReference type="NCBIfam" id="TIGR00751"/>
    </source>
</evidence>
<feature type="transmembrane region" description="Helical" evidence="8">
    <location>
        <begin position="176"/>
        <end position="195"/>
    </location>
</feature>
<sequence length="307" mass="33727">MPANAKVNKPSQLQIWLRAVRAPSLISTLIPVLLGGGLALIDRGFEGWTFLAIIIAVMLVQAGSNLFNDYFDYHKGADDESSLAAPNPLRQGWLTASRVYLGGWICYIAAAIVGGYIISVGDWLVLVFGVIGLLLGYLYTGTRYALAYHGLGELTVFIVMGPLIVLGTYYAMVKILYGHVILNAIPFGLLSAAVLHAKNLRDLRHDHAIGKRTLATFLGERKSKWELYVLLALSYAVMVVIWLLGYTPLSSLLVLITLPLAWKTVQLVAKTDDPVELNLGLGLSMLLQLLFGILNVFGIFLYYFLQI</sequence>
<keyword evidence="2 8" id="KW-0474">Menaquinone biosynthesis</keyword>
<dbReference type="RefSeq" id="WP_087457097.1">
    <property type="nucleotide sequence ID" value="NZ_CP021434.1"/>
</dbReference>
<dbReference type="InterPro" id="IPR004657">
    <property type="entry name" value="MenA"/>
</dbReference>
<comment type="similarity">
    <text evidence="8">Belongs to the MenA family. Type 1 subfamily.</text>
</comment>
<dbReference type="Pfam" id="PF01040">
    <property type="entry name" value="UbiA"/>
    <property type="match status" value="1"/>
</dbReference>
<evidence type="ECO:0000256" key="7">
    <source>
        <dbReference type="ARBA" id="ARBA00023136"/>
    </source>
</evidence>
<feature type="transmembrane region" description="Helical" evidence="8">
    <location>
        <begin position="20"/>
        <end position="41"/>
    </location>
</feature>
<keyword evidence="7 8" id="KW-0472">Membrane</keyword>
<dbReference type="InterPro" id="IPR044878">
    <property type="entry name" value="UbiA_sf"/>
</dbReference>
<dbReference type="HAMAP" id="MF_01937">
    <property type="entry name" value="MenA_1"/>
    <property type="match status" value="1"/>
</dbReference>
<evidence type="ECO:0000256" key="3">
    <source>
        <dbReference type="ARBA" id="ARBA00022475"/>
    </source>
</evidence>
<keyword evidence="3 8" id="KW-1003">Cell membrane</keyword>
<evidence type="ECO:0000256" key="5">
    <source>
        <dbReference type="ARBA" id="ARBA00022692"/>
    </source>
</evidence>
<organism evidence="10 11">
    <name type="scientific">Tumebacillus avium</name>
    <dbReference type="NCBI Taxonomy" id="1903704"/>
    <lineage>
        <taxon>Bacteria</taxon>
        <taxon>Bacillati</taxon>
        <taxon>Bacillota</taxon>
        <taxon>Bacilli</taxon>
        <taxon>Bacillales</taxon>
        <taxon>Alicyclobacillaceae</taxon>
        <taxon>Tumebacillus</taxon>
    </lineage>
</organism>
<feature type="transmembrane region" description="Helical" evidence="8">
    <location>
        <begin position="99"/>
        <end position="117"/>
    </location>
</feature>
<gene>
    <name evidence="8" type="primary">menA</name>
    <name evidence="10" type="ORF">CBW65_12355</name>
</gene>
<evidence type="ECO:0000256" key="6">
    <source>
        <dbReference type="ARBA" id="ARBA00022989"/>
    </source>
</evidence>
<feature type="transmembrane region" description="Helical" evidence="8">
    <location>
        <begin position="228"/>
        <end position="261"/>
    </location>
</feature>
<protein>
    <recommendedName>
        <fullName evidence="8 9">1,4-dihydroxy-2-naphthoate octaprenyltransferase</fullName>
        <shortName evidence="8">DHNA-octaprenyltransferase</shortName>
        <ecNumber evidence="8 9">2.5.1.74</ecNumber>
    </recommendedName>
</protein>
<keyword evidence="6 8" id="KW-1133">Transmembrane helix</keyword>
<reference evidence="11" key="1">
    <citation type="submission" date="2017-05" db="EMBL/GenBank/DDBJ databases">
        <authorList>
            <person name="Sung H."/>
        </authorList>
    </citation>
    <scope>NUCLEOTIDE SEQUENCE [LARGE SCALE GENOMIC DNA]</scope>
    <source>
        <strain evidence="11">AR23208</strain>
    </source>
</reference>
<dbReference type="EMBL" id="CP021434">
    <property type="protein sequence ID" value="ARU61727.1"/>
    <property type="molecule type" value="Genomic_DNA"/>
</dbReference>
<feature type="transmembrane region" description="Helical" evidence="8">
    <location>
        <begin position="151"/>
        <end position="170"/>
    </location>
</feature>
<dbReference type="EC" id="2.5.1.74" evidence="8 9"/>
<feature type="transmembrane region" description="Helical" evidence="8">
    <location>
        <begin position="123"/>
        <end position="139"/>
    </location>
</feature>
<keyword evidence="5 8" id="KW-0812">Transmembrane</keyword>
<feature type="transmembrane region" description="Helical" evidence="8">
    <location>
        <begin position="281"/>
        <end position="305"/>
    </location>
</feature>
<dbReference type="KEGG" id="tum:CBW65_12355"/>
<evidence type="ECO:0000256" key="1">
    <source>
        <dbReference type="ARBA" id="ARBA00004141"/>
    </source>
</evidence>
<comment type="pathway">
    <text evidence="8">Quinol/quinone metabolism; menaquinone biosynthesis; menaquinol from 1,4-dihydroxy-2-naphthoate: step 1/2.</text>
</comment>
<dbReference type="PANTHER" id="PTHR13929">
    <property type="entry name" value="1,4-DIHYDROXY-2-NAPHTHOATE OCTAPRENYLTRANSFERASE"/>
    <property type="match status" value="1"/>
</dbReference>
<dbReference type="UniPathway" id="UPA00079">
    <property type="reaction ID" value="UER00168"/>
</dbReference>
<accession>A0A1Y0IMI1</accession>
<dbReference type="InterPro" id="IPR026046">
    <property type="entry name" value="UBIAD1"/>
</dbReference>
<keyword evidence="11" id="KW-1185">Reference proteome</keyword>
<dbReference type="PIRSF" id="PIRSF005355">
    <property type="entry name" value="UBIAD1"/>
    <property type="match status" value="1"/>
</dbReference>
<comment type="subcellular location">
    <subcellularLocation>
        <location evidence="8">Cell membrane</location>
        <topology evidence="8">Multi-pass membrane protein</topology>
    </subcellularLocation>
    <subcellularLocation>
        <location evidence="1">Membrane</location>
        <topology evidence="1">Multi-pass membrane protein</topology>
    </subcellularLocation>
</comment>
<dbReference type="OrthoDB" id="9767568at2"/>
<dbReference type="GO" id="GO:0005886">
    <property type="term" value="C:plasma membrane"/>
    <property type="evidence" value="ECO:0007669"/>
    <property type="project" value="UniProtKB-SubCell"/>
</dbReference>
<evidence type="ECO:0000256" key="4">
    <source>
        <dbReference type="ARBA" id="ARBA00022679"/>
    </source>
</evidence>
<evidence type="ECO:0000256" key="8">
    <source>
        <dbReference type="HAMAP-Rule" id="MF_01937"/>
    </source>
</evidence>
<dbReference type="PANTHER" id="PTHR13929:SF0">
    <property type="entry name" value="UBIA PRENYLTRANSFERASE DOMAIN-CONTAINING PROTEIN 1"/>
    <property type="match status" value="1"/>
</dbReference>
<dbReference type="GO" id="GO:0042371">
    <property type="term" value="P:vitamin K biosynthetic process"/>
    <property type="evidence" value="ECO:0007669"/>
    <property type="project" value="TreeGrafter"/>
</dbReference>
<dbReference type="AlphaFoldDB" id="A0A1Y0IMI1"/>
<name>A0A1Y0IMI1_9BACL</name>
<dbReference type="GO" id="GO:0046428">
    <property type="term" value="F:1,4-dihydroxy-2-naphthoate polyprenyltransferase activity"/>
    <property type="evidence" value="ECO:0007669"/>
    <property type="project" value="UniProtKB-UniRule"/>
</dbReference>
<dbReference type="CDD" id="cd13962">
    <property type="entry name" value="PT_UbiA_UBIAD1"/>
    <property type="match status" value="1"/>
</dbReference>
<dbReference type="GO" id="GO:0009234">
    <property type="term" value="P:menaquinone biosynthetic process"/>
    <property type="evidence" value="ECO:0007669"/>
    <property type="project" value="UniProtKB-UniRule"/>
</dbReference>
<dbReference type="NCBIfam" id="TIGR00751">
    <property type="entry name" value="menA"/>
    <property type="match status" value="1"/>
</dbReference>
<evidence type="ECO:0000313" key="11">
    <source>
        <dbReference type="Proteomes" id="UP000195437"/>
    </source>
</evidence>
<feature type="transmembrane region" description="Helical" evidence="8">
    <location>
        <begin position="47"/>
        <end position="67"/>
    </location>
</feature>
<evidence type="ECO:0000313" key="10">
    <source>
        <dbReference type="EMBL" id="ARU61727.1"/>
    </source>
</evidence>
<dbReference type="Gene3D" id="1.10.357.140">
    <property type="entry name" value="UbiA prenyltransferase"/>
    <property type="match status" value="1"/>
</dbReference>
<dbReference type="Proteomes" id="UP000195437">
    <property type="component" value="Chromosome"/>
</dbReference>
<dbReference type="InterPro" id="IPR000537">
    <property type="entry name" value="UbiA_prenyltransferase"/>
</dbReference>
<comment type="function">
    <text evidence="8">Conversion of 1,4-dihydroxy-2-naphthoate (DHNA) to demethylmenaquinone (DMK).</text>
</comment>
<comment type="catalytic activity">
    <reaction evidence="8">
        <text>an all-trans-polyprenyl diphosphate + 1,4-dihydroxy-2-naphthoate + H(+) = a 2-demethylmenaquinol + CO2 + diphosphate</text>
        <dbReference type="Rhea" id="RHEA:26478"/>
        <dbReference type="Rhea" id="RHEA-COMP:9563"/>
        <dbReference type="Rhea" id="RHEA-COMP:9564"/>
        <dbReference type="ChEBI" id="CHEBI:11173"/>
        <dbReference type="ChEBI" id="CHEBI:15378"/>
        <dbReference type="ChEBI" id="CHEBI:16526"/>
        <dbReference type="ChEBI" id="CHEBI:33019"/>
        <dbReference type="ChEBI" id="CHEBI:55437"/>
        <dbReference type="ChEBI" id="CHEBI:58914"/>
        <dbReference type="EC" id="2.5.1.74"/>
    </reaction>
</comment>